<protein>
    <submittedName>
        <fullName evidence="2">Uncharacterized protein</fullName>
    </submittedName>
</protein>
<reference evidence="2" key="1">
    <citation type="submission" date="2022-03" db="EMBL/GenBank/DDBJ databases">
        <authorList>
            <person name="Tunstrom K."/>
        </authorList>
    </citation>
    <scope>NUCLEOTIDE SEQUENCE</scope>
</reference>
<organism evidence="2 3">
    <name type="scientific">Euphydryas editha</name>
    <name type="common">Edith's checkerspot</name>
    <dbReference type="NCBI Taxonomy" id="104508"/>
    <lineage>
        <taxon>Eukaryota</taxon>
        <taxon>Metazoa</taxon>
        <taxon>Ecdysozoa</taxon>
        <taxon>Arthropoda</taxon>
        <taxon>Hexapoda</taxon>
        <taxon>Insecta</taxon>
        <taxon>Pterygota</taxon>
        <taxon>Neoptera</taxon>
        <taxon>Endopterygota</taxon>
        <taxon>Lepidoptera</taxon>
        <taxon>Glossata</taxon>
        <taxon>Ditrysia</taxon>
        <taxon>Papilionoidea</taxon>
        <taxon>Nymphalidae</taxon>
        <taxon>Nymphalinae</taxon>
        <taxon>Euphydryas</taxon>
    </lineage>
</organism>
<evidence type="ECO:0000313" key="3">
    <source>
        <dbReference type="Proteomes" id="UP001153954"/>
    </source>
</evidence>
<evidence type="ECO:0000256" key="1">
    <source>
        <dbReference type="SAM" id="MobiDB-lite"/>
    </source>
</evidence>
<dbReference type="Proteomes" id="UP001153954">
    <property type="component" value="Unassembled WGS sequence"/>
</dbReference>
<feature type="region of interest" description="Disordered" evidence="1">
    <location>
        <begin position="1"/>
        <end position="21"/>
    </location>
</feature>
<dbReference type="EMBL" id="CAKOGL010000013">
    <property type="protein sequence ID" value="CAH2093430.1"/>
    <property type="molecule type" value="Genomic_DNA"/>
</dbReference>
<name>A0AAU9U2B8_EUPED</name>
<accession>A0AAU9U2B8</accession>
<dbReference type="AlphaFoldDB" id="A0AAU9U2B8"/>
<sequence length="105" mass="11875">MRGNVGPNAAARRQRRTLDRRPRVIATRGEAISKRSPCCATHHPLMSSPSKQSLFSHRFHKHTVIRYPRGMLRCDVARAPWRRSTISFSLPPRPSAPPLARRSAA</sequence>
<gene>
    <name evidence="2" type="ORF">EEDITHA_LOCUS9099</name>
</gene>
<keyword evidence="3" id="KW-1185">Reference proteome</keyword>
<evidence type="ECO:0000313" key="2">
    <source>
        <dbReference type="EMBL" id="CAH2093430.1"/>
    </source>
</evidence>
<comment type="caution">
    <text evidence="2">The sequence shown here is derived from an EMBL/GenBank/DDBJ whole genome shotgun (WGS) entry which is preliminary data.</text>
</comment>
<proteinExistence type="predicted"/>